<feature type="region of interest" description="Disordered" evidence="3">
    <location>
        <begin position="616"/>
        <end position="640"/>
    </location>
</feature>
<accession>A0A9W8EMG4</accession>
<feature type="compositionally biased region" description="Polar residues" evidence="3">
    <location>
        <begin position="540"/>
        <end position="556"/>
    </location>
</feature>
<feature type="region of interest" description="Disordered" evidence="3">
    <location>
        <begin position="540"/>
        <end position="559"/>
    </location>
</feature>
<keyword evidence="1 2" id="KW-0728">SH3 domain</keyword>
<sequence length="766" mass="81759">MLLALAFAILPHISIASSTCLSLKHSQGCPGFAQEFVSTNTTTRFSWFPKDDITAFDKALNDYVSGLASLEEFQAVFRCPGLDSLGGFNTDHGSSVVRYHRSIICADILFNEDNVSDCYDGSKPSAHRRRNNGNGDPEAQLAEVVATSNLGVRQSAPTPLCRSTCTTWIDSLRTIVSNGTLCQANKGINRDASLDSLHTKCDIAAFSGAAGRCVDGSDNEPKTCGFQRVEDWCKYCKHATKYADTCAAVGVLVSDNTGSDDGDSDDAKDTRVPGIPSPTNDHRSNGGLTDELEKQTRQERVFRVVAIVLSVVVGVCLIALMVIIGLSRSVAGQGTERMGRGAYSGENGGDGSAVFYLGKEGSRQGEKAADFVDCFITTVGKPRQVVRHFFARRDDEISLQQGDIVTLQMAFDDGWVVGKNLTTGAEGTFPLMCVMENLPASLPAQWSVLPESKNASAENIRRPSRAIARQSPHSSMLGSMSLPAGLEIPTLLSIGRNDMAGADMLRTSEQAYRASTIVPAGNISRMSRMSTAPGPIVSTTHMPLSPHQNSTRTTPANRYGYSTGELIEAQRTTRARAILNRLLNAFAQISGNSNPSSSFSGHSETSAGFFKRLVTSPFGARSKPPSGESPKNKQGGRPHSFTVNHVVHVGLSNPNFPRTDDMNSSVPTLPSNGPSLNGYPVISVRSSLGRDETSRLGNGELEAASSGFPRQPLFGYGEFAPSNNSRQLATATGSLDTYQTAEQSTYGNTGVLPSPVTAAVAATQPR</sequence>
<feature type="transmembrane region" description="Helical" evidence="4">
    <location>
        <begin position="304"/>
        <end position="327"/>
    </location>
</feature>
<dbReference type="EMBL" id="JANBQF010000002">
    <property type="protein sequence ID" value="KAJ2008613.1"/>
    <property type="molecule type" value="Genomic_DNA"/>
</dbReference>
<evidence type="ECO:0000256" key="5">
    <source>
        <dbReference type="SAM" id="SignalP"/>
    </source>
</evidence>
<evidence type="ECO:0000259" key="6">
    <source>
        <dbReference type="PROSITE" id="PS50002"/>
    </source>
</evidence>
<feature type="region of interest" description="Disordered" evidence="3">
    <location>
        <begin position="653"/>
        <end position="674"/>
    </location>
</feature>
<feature type="signal peptide" evidence="5">
    <location>
        <begin position="1"/>
        <end position="16"/>
    </location>
</feature>
<feature type="region of interest" description="Disordered" evidence="3">
    <location>
        <begin position="455"/>
        <end position="480"/>
    </location>
</feature>
<gene>
    <name evidence="7" type="ORF">H4R26_000092</name>
</gene>
<dbReference type="InterPro" id="IPR036028">
    <property type="entry name" value="SH3-like_dom_sf"/>
</dbReference>
<dbReference type="Proteomes" id="UP001150907">
    <property type="component" value="Unassembled WGS sequence"/>
</dbReference>
<feature type="region of interest" description="Disordered" evidence="3">
    <location>
        <begin position="257"/>
        <end position="288"/>
    </location>
</feature>
<keyword evidence="5" id="KW-0732">Signal</keyword>
<keyword evidence="4" id="KW-0472">Membrane</keyword>
<dbReference type="AlphaFoldDB" id="A0A9W8EMG4"/>
<comment type="caution">
    <text evidence="7">The sequence shown here is derived from an EMBL/GenBank/DDBJ whole genome shotgun (WGS) entry which is preliminary data.</text>
</comment>
<protein>
    <recommendedName>
        <fullName evidence="6">SH3 domain-containing protein</fullName>
    </recommendedName>
</protein>
<evidence type="ECO:0000256" key="4">
    <source>
        <dbReference type="SAM" id="Phobius"/>
    </source>
</evidence>
<evidence type="ECO:0000256" key="3">
    <source>
        <dbReference type="SAM" id="MobiDB-lite"/>
    </source>
</evidence>
<dbReference type="Pfam" id="PF14604">
    <property type="entry name" value="SH3_9"/>
    <property type="match status" value="1"/>
</dbReference>
<keyword evidence="4" id="KW-0812">Transmembrane</keyword>
<keyword evidence="4" id="KW-1133">Transmembrane helix</keyword>
<dbReference type="SUPFAM" id="SSF50044">
    <property type="entry name" value="SH3-domain"/>
    <property type="match status" value="1"/>
</dbReference>
<keyword evidence="8" id="KW-1185">Reference proteome</keyword>
<dbReference type="PROSITE" id="PS50002">
    <property type="entry name" value="SH3"/>
    <property type="match status" value="1"/>
</dbReference>
<proteinExistence type="predicted"/>
<dbReference type="InterPro" id="IPR001452">
    <property type="entry name" value="SH3_domain"/>
</dbReference>
<reference evidence="7" key="1">
    <citation type="submission" date="2022-07" db="EMBL/GenBank/DDBJ databases">
        <title>Phylogenomic reconstructions and comparative analyses of Kickxellomycotina fungi.</title>
        <authorList>
            <person name="Reynolds N.K."/>
            <person name="Stajich J.E."/>
            <person name="Barry K."/>
            <person name="Grigoriev I.V."/>
            <person name="Crous P."/>
            <person name="Smith M.E."/>
        </authorList>
    </citation>
    <scope>NUCLEOTIDE SEQUENCE</scope>
    <source>
        <strain evidence="7">IMI 214461</strain>
    </source>
</reference>
<dbReference type="OrthoDB" id="5340910at2759"/>
<organism evidence="7 8">
    <name type="scientific">Coemansia thaxteri</name>
    <dbReference type="NCBI Taxonomy" id="2663907"/>
    <lineage>
        <taxon>Eukaryota</taxon>
        <taxon>Fungi</taxon>
        <taxon>Fungi incertae sedis</taxon>
        <taxon>Zoopagomycota</taxon>
        <taxon>Kickxellomycotina</taxon>
        <taxon>Kickxellomycetes</taxon>
        <taxon>Kickxellales</taxon>
        <taxon>Kickxellaceae</taxon>
        <taxon>Coemansia</taxon>
    </lineage>
</organism>
<name>A0A9W8EMG4_9FUNG</name>
<evidence type="ECO:0000256" key="1">
    <source>
        <dbReference type="ARBA" id="ARBA00022443"/>
    </source>
</evidence>
<feature type="chain" id="PRO_5040830889" description="SH3 domain-containing protein" evidence="5">
    <location>
        <begin position="17"/>
        <end position="766"/>
    </location>
</feature>
<evidence type="ECO:0000313" key="7">
    <source>
        <dbReference type="EMBL" id="KAJ2008613.1"/>
    </source>
</evidence>
<dbReference type="Gene3D" id="2.30.30.40">
    <property type="entry name" value="SH3 Domains"/>
    <property type="match status" value="1"/>
</dbReference>
<dbReference type="SMART" id="SM00326">
    <property type="entry name" value="SH3"/>
    <property type="match status" value="1"/>
</dbReference>
<evidence type="ECO:0000256" key="2">
    <source>
        <dbReference type="PROSITE-ProRule" id="PRU00192"/>
    </source>
</evidence>
<feature type="domain" description="SH3" evidence="6">
    <location>
        <begin position="379"/>
        <end position="439"/>
    </location>
</feature>
<evidence type="ECO:0000313" key="8">
    <source>
        <dbReference type="Proteomes" id="UP001150907"/>
    </source>
</evidence>